<reference evidence="3" key="1">
    <citation type="journal article" date="2023" name="Mol. Phylogenet. Evol.">
        <title>Genome-scale phylogeny and comparative genomics of the fungal order Sordariales.</title>
        <authorList>
            <person name="Hensen N."/>
            <person name="Bonometti L."/>
            <person name="Westerberg I."/>
            <person name="Brannstrom I.O."/>
            <person name="Guillou S."/>
            <person name="Cros-Aarteil S."/>
            <person name="Calhoun S."/>
            <person name="Haridas S."/>
            <person name="Kuo A."/>
            <person name="Mondo S."/>
            <person name="Pangilinan J."/>
            <person name="Riley R."/>
            <person name="LaButti K."/>
            <person name="Andreopoulos B."/>
            <person name="Lipzen A."/>
            <person name="Chen C."/>
            <person name="Yan M."/>
            <person name="Daum C."/>
            <person name="Ng V."/>
            <person name="Clum A."/>
            <person name="Steindorff A."/>
            <person name="Ohm R.A."/>
            <person name="Martin F."/>
            <person name="Silar P."/>
            <person name="Natvig D.O."/>
            <person name="Lalanne C."/>
            <person name="Gautier V."/>
            <person name="Ament-Velasquez S.L."/>
            <person name="Kruys A."/>
            <person name="Hutchinson M.I."/>
            <person name="Powell A.J."/>
            <person name="Barry K."/>
            <person name="Miller A.N."/>
            <person name="Grigoriev I.V."/>
            <person name="Debuchy R."/>
            <person name="Gladieux P."/>
            <person name="Hiltunen Thoren M."/>
            <person name="Johannesson H."/>
        </authorList>
    </citation>
    <scope>NUCLEOTIDE SEQUENCE</scope>
    <source>
        <strain evidence="3">PSN293</strain>
    </source>
</reference>
<proteinExistence type="predicted"/>
<dbReference type="InterPro" id="IPR011050">
    <property type="entry name" value="Pectin_lyase_fold/virulence"/>
</dbReference>
<reference evidence="3" key="2">
    <citation type="submission" date="2023-05" db="EMBL/GenBank/DDBJ databases">
        <authorList>
            <consortium name="Lawrence Berkeley National Laboratory"/>
            <person name="Steindorff A."/>
            <person name="Hensen N."/>
            <person name="Bonometti L."/>
            <person name="Westerberg I."/>
            <person name="Brannstrom I.O."/>
            <person name="Guillou S."/>
            <person name="Cros-Aarteil S."/>
            <person name="Calhoun S."/>
            <person name="Haridas S."/>
            <person name="Kuo A."/>
            <person name="Mondo S."/>
            <person name="Pangilinan J."/>
            <person name="Riley R."/>
            <person name="Labutti K."/>
            <person name="Andreopoulos B."/>
            <person name="Lipzen A."/>
            <person name="Chen C."/>
            <person name="Yanf M."/>
            <person name="Daum C."/>
            <person name="Ng V."/>
            <person name="Clum A."/>
            <person name="Ohm R."/>
            <person name="Martin F."/>
            <person name="Silar P."/>
            <person name="Natvig D."/>
            <person name="Lalanne C."/>
            <person name="Gautier V."/>
            <person name="Ament-Velasquez S.L."/>
            <person name="Kruys A."/>
            <person name="Hutchinson M.I."/>
            <person name="Powell A.J."/>
            <person name="Barry K."/>
            <person name="Miller A.N."/>
            <person name="Grigoriev I.V."/>
            <person name="Debuchy R."/>
            <person name="Gladieux P."/>
            <person name="Thoren M.H."/>
            <person name="Johannesson H."/>
        </authorList>
    </citation>
    <scope>NUCLEOTIDE SEQUENCE</scope>
    <source>
        <strain evidence="3">PSN293</strain>
    </source>
</reference>
<dbReference type="AlphaFoldDB" id="A0AAN6YGG7"/>
<name>A0AAN6YGG7_9PEZI</name>
<dbReference type="InterPro" id="IPR024535">
    <property type="entry name" value="RHGA/B-epi-like_pectate_lyase"/>
</dbReference>
<dbReference type="EMBL" id="MU858061">
    <property type="protein sequence ID" value="KAK4217220.1"/>
    <property type="molecule type" value="Genomic_DNA"/>
</dbReference>
<evidence type="ECO:0000259" key="2">
    <source>
        <dbReference type="Pfam" id="PF12708"/>
    </source>
</evidence>
<keyword evidence="4" id="KW-1185">Reference proteome</keyword>
<accession>A0AAN6YGG7</accession>
<feature type="chain" id="PRO_5043028999" evidence="1">
    <location>
        <begin position="21"/>
        <end position="777"/>
    </location>
</feature>
<sequence length="777" mass="82954">MRLASLLLAAVSLASTVVDAYWLQDIAHRGTAPFTPAGYQVFRNVKDYGAKGDGVTDDTDAINRAINAGNPCNRGCASTTMTPALVYFPSGTYLISRSIQPAYMTMLHGDASSPPTLKATSDFAGFGLIDGNPYYTSTLNWKAVNVFFRQVRNFIIDTTAIPPGTPATGMHWPTSQATSLQNIVFNMPTASNVVHVGLFIEEGSGGLLTDLTFNGGAAGASMGNQQYTMKNLKFNNCKTAIIQLWDWGWTYVGLSINNCGVGIDLSAGGSAGKVETGSITLIDSTLTNVGIGILTAWGQNTTPDTAGSMVLENIQLNNVPIAIQGPNSVTMLAGSSTSMTIAAWANGHVYSGSGGGNPGETAKLIAPNNRPGVLLSNGRYYTRSKPQYEQRPVGDFVSVRAAGARGDAATDDTAVLQSVIDSATKQNKIVFLDHGMYRITSTLRIPPGAKIVGESYPTILSSGGFFNDMNSPKPVLQIGQSSGQVGQVELVDFIVSTQNAQAGAVLFEWNLMTPNGQTPSGMWDVHARIGGFTGSQQQVAQCLKSPGDATVRKECIVAFMAMHVTKGAGGLYMENVWLWTADHDIDDAANTQITIYSGRGLFIESTAGTFWLYGTGSEHHVLYQYQLSATQNIFMGQIQTETPYFAPQPNALVPFPPQSSLQDPDFSASCAGVQERNCAAAWGLRVINNSKNILVYGAGLYSFFTNYSTDCSTFAAGQTCQARMTSLEGIAQGSQVNIYNLNTIGARQMITRDGRQVVWYADNVNVFPSCVAVYRSG</sequence>
<keyword evidence="1" id="KW-0732">Signal</keyword>
<dbReference type="Pfam" id="PF12708">
    <property type="entry name" value="Pect-lyase_RHGA_epim"/>
    <property type="match status" value="2"/>
</dbReference>
<dbReference type="Gene3D" id="2.160.20.10">
    <property type="entry name" value="Single-stranded right-handed beta-helix, Pectin lyase-like"/>
    <property type="match status" value="2"/>
</dbReference>
<dbReference type="FunFam" id="2.160.20.10:FF:000023">
    <property type="entry name" value="Exo-beta-1,3-glucanase Exg0"/>
    <property type="match status" value="1"/>
</dbReference>
<dbReference type="SUPFAM" id="SSF51126">
    <property type="entry name" value="Pectin lyase-like"/>
    <property type="match status" value="2"/>
</dbReference>
<dbReference type="InterPro" id="IPR039279">
    <property type="entry name" value="QRT3-like"/>
</dbReference>
<dbReference type="FunFam" id="2.160.20.10:FF:000026">
    <property type="entry name" value="Exo-beta-1,3-glucanase Exg0"/>
    <property type="match status" value="1"/>
</dbReference>
<dbReference type="Proteomes" id="UP001301769">
    <property type="component" value="Unassembled WGS sequence"/>
</dbReference>
<gene>
    <name evidence="3" type="ORF">QBC37DRAFT_56877</name>
</gene>
<dbReference type="GO" id="GO:0004650">
    <property type="term" value="F:polygalacturonase activity"/>
    <property type="evidence" value="ECO:0007669"/>
    <property type="project" value="InterPro"/>
</dbReference>
<dbReference type="InterPro" id="IPR012334">
    <property type="entry name" value="Pectin_lyas_fold"/>
</dbReference>
<organism evidence="3 4">
    <name type="scientific">Rhypophila decipiens</name>
    <dbReference type="NCBI Taxonomy" id="261697"/>
    <lineage>
        <taxon>Eukaryota</taxon>
        <taxon>Fungi</taxon>
        <taxon>Dikarya</taxon>
        <taxon>Ascomycota</taxon>
        <taxon>Pezizomycotina</taxon>
        <taxon>Sordariomycetes</taxon>
        <taxon>Sordariomycetidae</taxon>
        <taxon>Sordariales</taxon>
        <taxon>Naviculisporaceae</taxon>
        <taxon>Rhypophila</taxon>
    </lineage>
</organism>
<evidence type="ECO:0000313" key="3">
    <source>
        <dbReference type="EMBL" id="KAK4217220.1"/>
    </source>
</evidence>
<feature type="domain" description="Rhamnogalacturonase A/B/Epimerase-like pectate lyase" evidence="2">
    <location>
        <begin position="42"/>
        <end position="264"/>
    </location>
</feature>
<evidence type="ECO:0000313" key="4">
    <source>
        <dbReference type="Proteomes" id="UP001301769"/>
    </source>
</evidence>
<feature type="domain" description="Rhamnogalacturonase A/B/Epimerase-like pectate lyase" evidence="2">
    <location>
        <begin position="396"/>
        <end position="466"/>
    </location>
</feature>
<dbReference type="PANTHER" id="PTHR33928:SF2">
    <property type="entry name" value="PECTATE LYASE SUPERFAMILY PROTEIN DOMAIN-CONTAINING PROTEIN-RELATED"/>
    <property type="match status" value="1"/>
</dbReference>
<evidence type="ECO:0000256" key="1">
    <source>
        <dbReference type="SAM" id="SignalP"/>
    </source>
</evidence>
<protein>
    <submittedName>
        <fullName evidence="3">Exo-beta-1,3-glucanase</fullName>
    </submittedName>
</protein>
<dbReference type="CDD" id="cd23668">
    <property type="entry name" value="GH55_beta13glucanase-like"/>
    <property type="match status" value="1"/>
</dbReference>
<comment type="caution">
    <text evidence="3">The sequence shown here is derived from an EMBL/GenBank/DDBJ whole genome shotgun (WGS) entry which is preliminary data.</text>
</comment>
<dbReference type="PANTHER" id="PTHR33928">
    <property type="entry name" value="POLYGALACTURONASE QRT3"/>
    <property type="match status" value="1"/>
</dbReference>
<feature type="signal peptide" evidence="1">
    <location>
        <begin position="1"/>
        <end position="20"/>
    </location>
</feature>